<keyword evidence="3" id="KW-0547">Nucleotide-binding</keyword>
<accession>A0A1A5YFI4</accession>
<dbReference type="InterPro" id="IPR029439">
    <property type="entry name" value="Wzt_C"/>
</dbReference>
<evidence type="ECO:0000256" key="3">
    <source>
        <dbReference type="ARBA" id="ARBA00022741"/>
    </source>
</evidence>
<dbReference type="Gene3D" id="2.70.50.60">
    <property type="entry name" value="abc- transporter (atp binding component) like domain"/>
    <property type="match status" value="1"/>
</dbReference>
<dbReference type="GO" id="GO:0016020">
    <property type="term" value="C:membrane"/>
    <property type="evidence" value="ECO:0007669"/>
    <property type="project" value="InterPro"/>
</dbReference>
<dbReference type="Gene3D" id="3.40.50.300">
    <property type="entry name" value="P-loop containing nucleotide triphosphate hydrolases"/>
    <property type="match status" value="1"/>
</dbReference>
<evidence type="ECO:0000313" key="7">
    <source>
        <dbReference type="EMBL" id="OBR64337.1"/>
    </source>
</evidence>
<dbReference type="GO" id="GO:0005524">
    <property type="term" value="F:ATP binding"/>
    <property type="evidence" value="ECO:0007669"/>
    <property type="project" value="UniProtKB-KW"/>
</dbReference>
<comment type="caution">
    <text evidence="7">The sequence shown here is derived from an EMBL/GenBank/DDBJ whole genome shotgun (WGS) entry which is preliminary data.</text>
</comment>
<dbReference type="InterPro" id="IPR003593">
    <property type="entry name" value="AAA+_ATPase"/>
</dbReference>
<evidence type="ECO:0000256" key="5">
    <source>
        <dbReference type="ARBA" id="ARBA00022967"/>
    </source>
</evidence>
<keyword evidence="4" id="KW-0067">ATP-binding</keyword>
<comment type="similarity">
    <text evidence="1">Belongs to the ABC transporter superfamily.</text>
</comment>
<dbReference type="InterPro" id="IPR003439">
    <property type="entry name" value="ABC_transporter-like_ATP-bd"/>
</dbReference>
<protein>
    <recommendedName>
        <fullName evidence="6">ABC transporter domain-containing protein</fullName>
    </recommendedName>
</protein>
<dbReference type="PANTHER" id="PTHR46743">
    <property type="entry name" value="TEICHOIC ACIDS EXPORT ATP-BINDING PROTEIN TAGH"/>
    <property type="match status" value="1"/>
</dbReference>
<name>A0A1A5YFI4_9BACL</name>
<dbReference type="InterPro" id="IPR050683">
    <property type="entry name" value="Bact_Polysacc_Export_ATP-bd"/>
</dbReference>
<dbReference type="GO" id="GO:0016887">
    <property type="term" value="F:ATP hydrolysis activity"/>
    <property type="evidence" value="ECO:0007669"/>
    <property type="project" value="InterPro"/>
</dbReference>
<dbReference type="AlphaFoldDB" id="A0A1A5YFI4"/>
<evidence type="ECO:0000259" key="6">
    <source>
        <dbReference type="PROSITE" id="PS50893"/>
    </source>
</evidence>
<dbReference type="PROSITE" id="PS00211">
    <property type="entry name" value="ABC_TRANSPORTER_1"/>
    <property type="match status" value="1"/>
</dbReference>
<keyword evidence="5" id="KW-1278">Translocase</keyword>
<evidence type="ECO:0000256" key="2">
    <source>
        <dbReference type="ARBA" id="ARBA00022448"/>
    </source>
</evidence>
<evidence type="ECO:0000256" key="4">
    <source>
        <dbReference type="ARBA" id="ARBA00022840"/>
    </source>
</evidence>
<dbReference type="InterPro" id="IPR027417">
    <property type="entry name" value="P-loop_NTPase"/>
</dbReference>
<dbReference type="Pfam" id="PF14524">
    <property type="entry name" value="Wzt_C"/>
    <property type="match status" value="1"/>
</dbReference>
<keyword evidence="8" id="KW-1185">Reference proteome</keyword>
<dbReference type="CDD" id="cd03220">
    <property type="entry name" value="ABC_KpsT_Wzt"/>
    <property type="match status" value="1"/>
</dbReference>
<evidence type="ECO:0000313" key="8">
    <source>
        <dbReference type="Proteomes" id="UP000092024"/>
    </source>
</evidence>
<reference evidence="7 8" key="1">
    <citation type="submission" date="2016-05" db="EMBL/GenBank/DDBJ databases">
        <title>Paenibacillus oryzae. sp. nov., isolated from the rice root.</title>
        <authorList>
            <person name="Zhang J."/>
            <person name="Zhang X."/>
        </authorList>
    </citation>
    <scope>NUCLEOTIDE SEQUENCE [LARGE SCALE GENOMIC DNA]</scope>
    <source>
        <strain evidence="7 8">1DrF-4</strain>
    </source>
</reference>
<keyword evidence="2" id="KW-0813">Transport</keyword>
<dbReference type="Proteomes" id="UP000092024">
    <property type="component" value="Unassembled WGS sequence"/>
</dbReference>
<dbReference type="EMBL" id="LYPA01000065">
    <property type="protein sequence ID" value="OBR64337.1"/>
    <property type="molecule type" value="Genomic_DNA"/>
</dbReference>
<evidence type="ECO:0000256" key="1">
    <source>
        <dbReference type="ARBA" id="ARBA00005417"/>
    </source>
</evidence>
<dbReference type="PROSITE" id="PS50893">
    <property type="entry name" value="ABC_TRANSPORTER_2"/>
    <property type="match status" value="1"/>
</dbReference>
<dbReference type="PANTHER" id="PTHR46743:SF2">
    <property type="entry name" value="TEICHOIC ACIDS EXPORT ATP-BINDING PROTEIN TAGH"/>
    <property type="match status" value="1"/>
</dbReference>
<dbReference type="Pfam" id="PF00005">
    <property type="entry name" value="ABC_tran"/>
    <property type="match status" value="1"/>
</dbReference>
<dbReference type="SMART" id="SM00382">
    <property type="entry name" value="AAA"/>
    <property type="match status" value="1"/>
</dbReference>
<dbReference type="SUPFAM" id="SSF52540">
    <property type="entry name" value="P-loop containing nucleoside triphosphate hydrolases"/>
    <property type="match status" value="1"/>
</dbReference>
<feature type="domain" description="ABC transporter" evidence="6">
    <location>
        <begin position="27"/>
        <end position="246"/>
    </location>
</feature>
<dbReference type="RefSeq" id="WP_068684900.1">
    <property type="nucleotide sequence ID" value="NZ_LYPA01000065.1"/>
</dbReference>
<dbReference type="InterPro" id="IPR017871">
    <property type="entry name" value="ABC_transporter-like_CS"/>
</dbReference>
<proteinExistence type="inferred from homology"/>
<dbReference type="GO" id="GO:0140359">
    <property type="term" value="F:ABC-type transporter activity"/>
    <property type="evidence" value="ECO:0007669"/>
    <property type="project" value="InterPro"/>
</dbReference>
<dbReference type="CDD" id="cd10147">
    <property type="entry name" value="Wzt_C-like"/>
    <property type="match status" value="1"/>
</dbReference>
<gene>
    <name evidence="7" type="ORF">A7K91_12540</name>
</gene>
<organism evidence="7 8">
    <name type="scientific">Paenibacillus oryzae</name>
    <dbReference type="NCBI Taxonomy" id="1844972"/>
    <lineage>
        <taxon>Bacteria</taxon>
        <taxon>Bacillati</taxon>
        <taxon>Bacillota</taxon>
        <taxon>Bacilli</taxon>
        <taxon>Bacillales</taxon>
        <taxon>Paenibacillaceae</taxon>
        <taxon>Paenibacillus</taxon>
    </lineage>
</organism>
<sequence>MKEIIKVSNLTKIYKMYPKPSNRLQEIMLFNKVKLHKVHAALNNISFSVTKNQTLGIIGENGSGKSTLLKIIAGTLKPSSGEVVINGRISSLLELGAGFNPELTGKENVFLHGSVMGISNKDMESKYNDIIDFADIGDFIDQPVKTYSSGMFVRLAFSCAIHVDPDIMIIDEALSVGDIYFQQKSMKKIRELKEAGKAILFVSHDLQSVMTLCDTVVWLERGIIVDIGNPMKVAKAYQMRQHKKRDTQIESVVKSENVYQIGIPNIDSRFGNGMAEIIGIEALVDDKPVSTIVSGERVDIHLVVKIKDYLHSPMVGITVRDRLSNIVFAINTNQEDVFLQELEGDSLIRVFLSFNWPFLQPENYSISPAIANGTQDSHEMCDWIENAIIIKSISEKNIIGLMGISDLNIQYKIEGGN</sequence>
<dbReference type="STRING" id="1844972.A7K91_12540"/>
<dbReference type="InterPro" id="IPR015860">
    <property type="entry name" value="ABC_transpr_TagH-like"/>
</dbReference>